<gene>
    <name evidence="1" type="ordered locus">HH_1728</name>
</gene>
<evidence type="ECO:0000313" key="1">
    <source>
        <dbReference type="EMBL" id="AAP78325.1"/>
    </source>
</evidence>
<dbReference type="EMBL" id="AE017125">
    <property type="protein sequence ID" value="AAP78325.1"/>
    <property type="molecule type" value="Genomic_DNA"/>
</dbReference>
<name>Q7VFE8_HELHP</name>
<dbReference type="KEGG" id="hhe:HH_1728"/>
<organism evidence="1 2">
    <name type="scientific">Helicobacter hepaticus (strain ATCC 51449 / 3B1)</name>
    <dbReference type="NCBI Taxonomy" id="235279"/>
    <lineage>
        <taxon>Bacteria</taxon>
        <taxon>Pseudomonadati</taxon>
        <taxon>Campylobacterota</taxon>
        <taxon>Epsilonproteobacteria</taxon>
        <taxon>Campylobacterales</taxon>
        <taxon>Helicobacteraceae</taxon>
        <taxon>Helicobacter</taxon>
    </lineage>
</organism>
<dbReference type="AlphaFoldDB" id="Q7VFE8"/>
<evidence type="ECO:0000313" key="2">
    <source>
        <dbReference type="Proteomes" id="UP000002495"/>
    </source>
</evidence>
<protein>
    <submittedName>
        <fullName evidence="1">Uncharacterized protein</fullName>
    </submittedName>
</protein>
<keyword evidence="2" id="KW-1185">Reference proteome</keyword>
<dbReference type="Proteomes" id="UP000002495">
    <property type="component" value="Chromosome"/>
</dbReference>
<sequence>MNNPLSSAIPLEAIKVKDKAKLAAHFFIYCTTFY</sequence>
<dbReference type="HOGENOM" id="CLU_3374116_0_0_7"/>
<accession>Q7VFE8</accession>
<proteinExistence type="predicted"/>
<reference evidence="1 2" key="1">
    <citation type="journal article" date="2003" name="Proc. Natl. Acad. Sci. U.S.A.">
        <title>The complete genome sequence of the carcinogenic bacterium Helicobacter hepaticus.</title>
        <authorList>
            <person name="Suerbaum S."/>
            <person name="Josenhans C."/>
            <person name="Sterzenbach T."/>
            <person name="Drescher B."/>
            <person name="Brandt P."/>
            <person name="Bell M."/>
            <person name="Droege M."/>
            <person name="Fartmann B."/>
            <person name="Fischer H.-P."/>
            <person name="Ge Z."/>
            <person name="Hoerster A."/>
            <person name="Holland R."/>
            <person name="Klein K."/>
            <person name="Koenig J."/>
            <person name="Macko L."/>
            <person name="Mendz G.L."/>
            <person name="Nyakatura G."/>
            <person name="Schauer D.B."/>
            <person name="Shen Z."/>
            <person name="Weber J."/>
            <person name="Frosch M."/>
            <person name="Fox J.G."/>
        </authorList>
    </citation>
    <scope>NUCLEOTIDE SEQUENCE [LARGE SCALE GENOMIC DNA]</scope>
    <source>
        <strain evidence="2">ATCC 51449 / 3B1</strain>
    </source>
</reference>